<dbReference type="InterPro" id="IPR016024">
    <property type="entry name" value="ARM-type_fold"/>
</dbReference>
<dbReference type="PANTHER" id="PTHR11139:SF9">
    <property type="entry name" value="SERINE_THREONINE-PROTEIN KINASE MTOR"/>
    <property type="match status" value="1"/>
</dbReference>
<reference evidence="2 3" key="1">
    <citation type="journal article" date="2021" name="bioRxiv">
        <title>Chromosome-scale and haplotype-resolved genome assembly of a tetraploid potato cultivar.</title>
        <authorList>
            <person name="Sun H."/>
            <person name="Jiao W.-B."/>
            <person name="Krause K."/>
            <person name="Campoy J.A."/>
            <person name="Goel M."/>
            <person name="Folz-Donahue K."/>
            <person name="Kukat C."/>
            <person name="Huettel B."/>
            <person name="Schneeberger K."/>
        </authorList>
    </citation>
    <scope>NUCLEOTIDE SEQUENCE [LARGE SCALE GENOMIC DNA]</scope>
    <source>
        <strain evidence="2">SolTubOtavaFocal</strain>
        <tissue evidence="2">Leaves</tissue>
    </source>
</reference>
<keyword evidence="1" id="KW-0472">Membrane</keyword>
<organism evidence="2 3">
    <name type="scientific">Solanum tuberosum</name>
    <name type="common">Potato</name>
    <dbReference type="NCBI Taxonomy" id="4113"/>
    <lineage>
        <taxon>Eukaryota</taxon>
        <taxon>Viridiplantae</taxon>
        <taxon>Streptophyta</taxon>
        <taxon>Embryophyta</taxon>
        <taxon>Tracheophyta</taxon>
        <taxon>Spermatophyta</taxon>
        <taxon>Magnoliopsida</taxon>
        <taxon>eudicotyledons</taxon>
        <taxon>Gunneridae</taxon>
        <taxon>Pentapetalae</taxon>
        <taxon>asterids</taxon>
        <taxon>lamiids</taxon>
        <taxon>Solanales</taxon>
        <taxon>Solanaceae</taxon>
        <taxon>Solanoideae</taxon>
        <taxon>Solaneae</taxon>
        <taxon>Solanum</taxon>
    </lineage>
</organism>
<name>A0ABQ7WL56_SOLTU</name>
<evidence type="ECO:0000256" key="1">
    <source>
        <dbReference type="SAM" id="Phobius"/>
    </source>
</evidence>
<keyword evidence="1" id="KW-0812">Transmembrane</keyword>
<accession>A0ABQ7WL56</accession>
<feature type="transmembrane region" description="Helical" evidence="1">
    <location>
        <begin position="141"/>
        <end position="164"/>
    </location>
</feature>
<evidence type="ECO:0000313" key="3">
    <source>
        <dbReference type="Proteomes" id="UP000826656"/>
    </source>
</evidence>
<dbReference type="Proteomes" id="UP000826656">
    <property type="component" value="Unassembled WGS sequence"/>
</dbReference>
<sequence>MIIVNDGRLRTASEASQRSTKEDWEEWMRHFSFELLKESPSPALRTCARLAQLQVEFMEHDERPLPIDICLMGALAGKCRAFEKALHYKEMEFEGALSNKRDANHVVVVEALIHINNQLRQYERLEINICSAAFGGSVEEVMVLLIVAFCCTVLIAAHLFLLILDDAIKAYTAKASQASSPHLCLDATLARWEELNNLRKEYWTPAEPAA</sequence>
<gene>
    <name evidence="2" type="ORF">KY290_001026</name>
</gene>
<dbReference type="InterPro" id="IPR050517">
    <property type="entry name" value="DDR_Repair_Kinase"/>
</dbReference>
<dbReference type="EMBL" id="JAIVGD010000001">
    <property type="protein sequence ID" value="KAH0781428.1"/>
    <property type="molecule type" value="Genomic_DNA"/>
</dbReference>
<comment type="caution">
    <text evidence="2">The sequence shown here is derived from an EMBL/GenBank/DDBJ whole genome shotgun (WGS) entry which is preliminary data.</text>
</comment>
<keyword evidence="1" id="KW-1133">Transmembrane helix</keyword>
<keyword evidence="3" id="KW-1185">Reference proteome</keyword>
<evidence type="ECO:0000313" key="2">
    <source>
        <dbReference type="EMBL" id="KAH0781428.1"/>
    </source>
</evidence>
<dbReference type="PANTHER" id="PTHR11139">
    <property type="entry name" value="ATAXIA TELANGIECTASIA MUTATED ATM -RELATED"/>
    <property type="match status" value="1"/>
</dbReference>
<proteinExistence type="predicted"/>
<protein>
    <submittedName>
        <fullName evidence="2">Uncharacterized protein</fullName>
    </submittedName>
</protein>
<dbReference type="SUPFAM" id="SSF48371">
    <property type="entry name" value="ARM repeat"/>
    <property type="match status" value="1"/>
</dbReference>